<evidence type="ECO:0000259" key="17">
    <source>
        <dbReference type="PROSITE" id="PS50089"/>
    </source>
</evidence>
<dbReference type="SMART" id="SM00184">
    <property type="entry name" value="RING"/>
    <property type="match status" value="1"/>
</dbReference>
<evidence type="ECO:0000256" key="3">
    <source>
        <dbReference type="ARBA" id="ARBA00004906"/>
    </source>
</evidence>
<keyword evidence="10 14" id="KW-0156">Chromatin regulator</keyword>
<evidence type="ECO:0000256" key="9">
    <source>
        <dbReference type="ARBA" id="ARBA00022833"/>
    </source>
</evidence>
<feature type="coiled-coil region" evidence="15">
    <location>
        <begin position="53"/>
        <end position="80"/>
    </location>
</feature>
<comment type="similarity">
    <text evidence="4 14">Belongs to the BRE1 family.</text>
</comment>
<gene>
    <name evidence="18" type="ORF">Vbra_6688</name>
</gene>
<evidence type="ECO:0000256" key="1">
    <source>
        <dbReference type="ARBA" id="ARBA00000900"/>
    </source>
</evidence>
<dbReference type="InterPro" id="IPR013083">
    <property type="entry name" value="Znf_RING/FYVE/PHD"/>
</dbReference>
<feature type="domain" description="RING-type" evidence="17">
    <location>
        <begin position="747"/>
        <end position="788"/>
    </location>
</feature>
<evidence type="ECO:0000256" key="15">
    <source>
        <dbReference type="SAM" id="Coils"/>
    </source>
</evidence>
<dbReference type="GO" id="GO:0008270">
    <property type="term" value="F:zinc ion binding"/>
    <property type="evidence" value="ECO:0007669"/>
    <property type="project" value="UniProtKB-KW"/>
</dbReference>
<evidence type="ECO:0000256" key="8">
    <source>
        <dbReference type="ARBA" id="ARBA00022786"/>
    </source>
</evidence>
<evidence type="ECO:0000313" key="18">
    <source>
        <dbReference type="EMBL" id="CEL91934.1"/>
    </source>
</evidence>
<dbReference type="InterPro" id="IPR027370">
    <property type="entry name" value="Znf-RING_euk"/>
</dbReference>
<dbReference type="InterPro" id="IPR017907">
    <property type="entry name" value="Znf_RING_CS"/>
</dbReference>
<keyword evidence="6 14" id="KW-0479">Metal-binding</keyword>
<dbReference type="OrthoDB" id="10266039at2759"/>
<dbReference type="Gene3D" id="3.30.40.10">
    <property type="entry name" value="Zinc/RING finger domain, C3HC4 (zinc finger)"/>
    <property type="match status" value="1"/>
</dbReference>
<dbReference type="PANTHER" id="PTHR23163">
    <property type="entry name" value="RING FINGER PROTEIN-RELATED"/>
    <property type="match status" value="1"/>
</dbReference>
<evidence type="ECO:0000256" key="13">
    <source>
        <dbReference type="PROSITE-ProRule" id="PRU00175"/>
    </source>
</evidence>
<keyword evidence="19" id="KW-1185">Reference proteome</keyword>
<proteinExistence type="inferred from homology"/>
<dbReference type="GO" id="GO:0005634">
    <property type="term" value="C:nucleus"/>
    <property type="evidence" value="ECO:0007669"/>
    <property type="project" value="UniProtKB-SubCell"/>
</dbReference>
<keyword evidence="7 13" id="KW-0863">Zinc-finger</keyword>
<feature type="coiled-coil region" evidence="15">
    <location>
        <begin position="209"/>
        <end position="250"/>
    </location>
</feature>
<evidence type="ECO:0000256" key="16">
    <source>
        <dbReference type="SAM" id="MobiDB-lite"/>
    </source>
</evidence>
<dbReference type="OMA" id="QKIHIPS"/>
<keyword evidence="9 14" id="KW-0862">Zinc</keyword>
<dbReference type="EMBL" id="CDMY01000033">
    <property type="protein sequence ID" value="CEL91934.1"/>
    <property type="molecule type" value="Genomic_DNA"/>
</dbReference>
<feature type="coiled-coil region" evidence="15">
    <location>
        <begin position="379"/>
        <end position="519"/>
    </location>
</feature>
<dbReference type="GO" id="GO:0033503">
    <property type="term" value="C:HULC complex"/>
    <property type="evidence" value="ECO:0007669"/>
    <property type="project" value="TreeGrafter"/>
</dbReference>
<dbReference type="EC" id="2.3.2.27" evidence="14"/>
<sequence>MAESASASAGEARGQKRTLEQSDLPFSMDVTSGSTGVVGPLNVEQVTLLQQLLLDQKRCIKECRRRNERLRDEARRGKLAMALVKQIFAMLKSDIETCGRGLIRPSLGEWLQTATADYEKLLPRDSQMDTDEGDDQDDTAEEIDQLYQNMPQTVLDTLQKCVESVTGIAREVIRDQNNQWQVLQQRTSNDHDDALKAQKTLNDKLHTKLREQTAAAEMQKERADRTKRRLKDLEEDYEDVRLELDEERQKAIRRVHIPSAEPSPTPKQEDGGVMDTGAASSEELEDVKQRLERRTNELQHAEAAVAQLKERLAKEKEQNRLTSERIKQSKEYQGLVKLTEEQSRALAVSQADQATAREETRTYQINFDRMLDKKMGERLAELRERNSKLTSAVREHEERVREVEDRLRATQEELDKERHRQTLDTVMQELQNVQRCHKEQLERKHRAYEQLRAEYTSQREDYNKAVEARDELAKQCHKKEDELDALRRVQGSVSEAQALASLREEVARLRRNEASMEADTKRAVKDKQEMKQTYEQTECAYEDEIKSKEAKVTESAKTVIAKEKEIERYRHEKVDFAYQRKKYEYNIDDLRKENTEAMVQLEFAQTTLRQWAKLIQELQHKVDICETDRREAIDGRRELQEQNQQNSKKALQEEDRATKLLQEKASVADELKEVRAELDKARKIAKKLQDDLDFAMRRQTSSLSVMSRQQSTTDTSEWLKYNQHLSLDDKVRALADRLSDFERMVRCPVCKKAESRRDAALRVCGHTFCRECIERDVNSRRRKCPVCNEKFNQGDVLELYLS</sequence>
<dbReference type="PROSITE" id="PS50089">
    <property type="entry name" value="ZF_RING_2"/>
    <property type="match status" value="1"/>
</dbReference>
<accession>A0A0G4E8C3</accession>
<keyword evidence="12 14" id="KW-0539">Nucleus</keyword>
<dbReference type="Proteomes" id="UP000041254">
    <property type="component" value="Unassembled WGS sequence"/>
</dbReference>
<evidence type="ECO:0000256" key="6">
    <source>
        <dbReference type="ARBA" id="ARBA00022723"/>
    </source>
</evidence>
<protein>
    <recommendedName>
        <fullName evidence="14">E3 ubiquitin protein ligase</fullName>
        <ecNumber evidence="14">2.3.2.27</ecNumber>
    </recommendedName>
</protein>
<evidence type="ECO:0000256" key="4">
    <source>
        <dbReference type="ARBA" id="ARBA00005555"/>
    </source>
</evidence>
<comment type="pathway">
    <text evidence="3 14">Protein modification; protein ubiquitination.</text>
</comment>
<evidence type="ECO:0000256" key="11">
    <source>
        <dbReference type="ARBA" id="ARBA00023054"/>
    </source>
</evidence>
<dbReference type="PROSITE" id="PS00518">
    <property type="entry name" value="ZF_RING_1"/>
    <property type="match status" value="1"/>
</dbReference>
<keyword evidence="5 14" id="KW-0808">Transferase</keyword>
<feature type="compositionally biased region" description="Low complexity" evidence="16">
    <location>
        <begin position="1"/>
        <end position="12"/>
    </location>
</feature>
<dbReference type="GO" id="GO:0061630">
    <property type="term" value="F:ubiquitin protein ligase activity"/>
    <property type="evidence" value="ECO:0007669"/>
    <property type="project" value="UniProtKB-EC"/>
</dbReference>
<evidence type="ECO:0000256" key="2">
    <source>
        <dbReference type="ARBA" id="ARBA00004123"/>
    </source>
</evidence>
<organism evidence="18 19">
    <name type="scientific">Vitrella brassicaformis (strain CCMP3155)</name>
    <dbReference type="NCBI Taxonomy" id="1169540"/>
    <lineage>
        <taxon>Eukaryota</taxon>
        <taxon>Sar</taxon>
        <taxon>Alveolata</taxon>
        <taxon>Colpodellida</taxon>
        <taxon>Vitrellaceae</taxon>
        <taxon>Vitrella</taxon>
    </lineage>
</organism>
<dbReference type="VEuPathDB" id="CryptoDB:Vbra_6688"/>
<dbReference type="UniPathway" id="UPA00143"/>
<reference evidence="18 19" key="1">
    <citation type="submission" date="2014-11" db="EMBL/GenBank/DDBJ databases">
        <authorList>
            <person name="Zhu J."/>
            <person name="Qi W."/>
            <person name="Song R."/>
        </authorList>
    </citation>
    <scope>NUCLEOTIDE SEQUENCE [LARGE SCALE GENOMIC DNA]</scope>
</reference>
<evidence type="ECO:0000256" key="12">
    <source>
        <dbReference type="ARBA" id="ARBA00023242"/>
    </source>
</evidence>
<feature type="region of interest" description="Disordered" evidence="16">
    <location>
        <begin position="255"/>
        <end position="283"/>
    </location>
</feature>
<evidence type="ECO:0000313" key="19">
    <source>
        <dbReference type="Proteomes" id="UP000041254"/>
    </source>
</evidence>
<evidence type="ECO:0000256" key="7">
    <source>
        <dbReference type="ARBA" id="ARBA00022771"/>
    </source>
</evidence>
<evidence type="ECO:0000256" key="10">
    <source>
        <dbReference type="ARBA" id="ARBA00022853"/>
    </source>
</evidence>
<feature type="region of interest" description="Disordered" evidence="16">
    <location>
        <begin position="1"/>
        <end position="24"/>
    </location>
</feature>
<keyword evidence="8 14" id="KW-0833">Ubl conjugation pathway</keyword>
<dbReference type="STRING" id="1169540.A0A0G4E8C3"/>
<dbReference type="PANTHER" id="PTHR23163:SF0">
    <property type="entry name" value="E3 UBIQUITIN-PROTEIN LIGASE BRE1"/>
    <property type="match status" value="1"/>
</dbReference>
<dbReference type="GO" id="GO:0016567">
    <property type="term" value="P:protein ubiquitination"/>
    <property type="evidence" value="ECO:0007669"/>
    <property type="project" value="UniProtKB-UniRule"/>
</dbReference>
<dbReference type="GO" id="GO:0006325">
    <property type="term" value="P:chromatin organization"/>
    <property type="evidence" value="ECO:0007669"/>
    <property type="project" value="UniProtKB-KW"/>
</dbReference>
<dbReference type="Pfam" id="PF13445">
    <property type="entry name" value="zf-RING_UBOX"/>
    <property type="match status" value="1"/>
</dbReference>
<name>A0A0G4E8C3_VITBC</name>
<evidence type="ECO:0000256" key="5">
    <source>
        <dbReference type="ARBA" id="ARBA00022679"/>
    </source>
</evidence>
<evidence type="ECO:0000256" key="14">
    <source>
        <dbReference type="RuleBase" id="RU365038"/>
    </source>
</evidence>
<dbReference type="InterPro" id="IPR001841">
    <property type="entry name" value="Znf_RING"/>
</dbReference>
<dbReference type="SUPFAM" id="SSF57850">
    <property type="entry name" value="RING/U-box"/>
    <property type="match status" value="1"/>
</dbReference>
<keyword evidence="11 14" id="KW-0175">Coiled coil</keyword>
<dbReference type="InterPro" id="IPR013956">
    <property type="entry name" value="E3_ubiquit_lig_Bre1"/>
</dbReference>
<comment type="catalytic activity">
    <reaction evidence="1 14">
        <text>S-ubiquitinyl-[E2 ubiquitin-conjugating enzyme]-L-cysteine + [acceptor protein]-L-lysine = [E2 ubiquitin-conjugating enzyme]-L-cysteine + N(6)-ubiquitinyl-[acceptor protein]-L-lysine.</text>
        <dbReference type="EC" id="2.3.2.27"/>
    </reaction>
</comment>
<dbReference type="AlphaFoldDB" id="A0A0G4E8C3"/>
<feature type="coiled-coil region" evidence="15">
    <location>
        <begin position="580"/>
        <end position="698"/>
    </location>
</feature>
<comment type="subcellular location">
    <subcellularLocation>
        <location evidence="2 14">Nucleus</location>
    </subcellularLocation>
</comment>
<dbReference type="InParanoid" id="A0A0G4E8C3"/>